<protein>
    <submittedName>
        <fullName evidence="7">60s acidic ribosomal protein p2</fullName>
    </submittedName>
</protein>
<evidence type="ECO:0000256" key="4">
    <source>
        <dbReference type="ARBA" id="ARBA00022980"/>
    </source>
</evidence>
<dbReference type="InterPro" id="IPR027534">
    <property type="entry name" value="Ribosomal_P1/P2"/>
</dbReference>
<dbReference type="Proteomes" id="UP000187609">
    <property type="component" value="Unassembled WGS sequence"/>
</dbReference>
<accession>A0A1J6IDY2</accession>
<comment type="function">
    <text evidence="1">Plays an important role in the elongation step of protein synthesis.</text>
</comment>
<reference evidence="7" key="1">
    <citation type="submission" date="2016-11" db="EMBL/GenBank/DDBJ databases">
        <title>The genome of Nicotiana attenuata.</title>
        <authorList>
            <person name="Xu S."/>
            <person name="Brockmoeller T."/>
            <person name="Gaquerel E."/>
            <person name="Navarro A."/>
            <person name="Kuhl H."/>
            <person name="Gase K."/>
            <person name="Ling Z."/>
            <person name="Zhou W."/>
            <person name="Kreitzer C."/>
            <person name="Stanke M."/>
            <person name="Tang H."/>
            <person name="Lyons E."/>
            <person name="Pandey P."/>
            <person name="Pandey S.P."/>
            <person name="Timmermann B."/>
            <person name="Baldwin I.T."/>
        </authorList>
    </citation>
    <scope>NUCLEOTIDE SEQUENCE [LARGE SCALE GENOMIC DNA]</scope>
    <source>
        <strain evidence="7">UT</strain>
    </source>
</reference>
<dbReference type="InterPro" id="IPR038716">
    <property type="entry name" value="P1/P2_N_sf"/>
</dbReference>
<proteinExistence type="inferred from homology"/>
<keyword evidence="4 7" id="KW-0689">Ribosomal protein</keyword>
<dbReference type="Gene3D" id="1.10.10.1410">
    <property type="match status" value="1"/>
</dbReference>
<sequence>MKVIAAYLLAQLGGNTNPSADDLRKILNSVGAEIDEVKIELLLSQVKGKDITELIAAGKQQLASSTSMAFGCGAASSVVNGAENNVAQVAVEEKKEEEKKEESDEEDFNFSLFD</sequence>
<dbReference type="CDD" id="cd05833">
    <property type="entry name" value="Ribosomal_P2"/>
    <property type="match status" value="1"/>
</dbReference>
<dbReference type="OMA" id="GITMIKG"/>
<dbReference type="OrthoDB" id="1227494at2759"/>
<feature type="compositionally biased region" description="Basic and acidic residues" evidence="6">
    <location>
        <begin position="91"/>
        <end position="102"/>
    </location>
</feature>
<dbReference type="GeneID" id="109235050"/>
<comment type="caution">
    <text evidence="7">The sequence shown here is derived from an EMBL/GenBank/DDBJ whole genome shotgun (WGS) entry which is preliminary data.</text>
</comment>
<keyword evidence="5" id="KW-0687">Ribonucleoprotein</keyword>
<dbReference type="FunFam" id="1.10.10.1410:FF:000002">
    <property type="entry name" value="60S acidic ribosomal protein P2"/>
    <property type="match status" value="1"/>
</dbReference>
<organism evidence="7 8">
    <name type="scientific">Nicotiana attenuata</name>
    <name type="common">Coyote tobacco</name>
    <dbReference type="NCBI Taxonomy" id="49451"/>
    <lineage>
        <taxon>Eukaryota</taxon>
        <taxon>Viridiplantae</taxon>
        <taxon>Streptophyta</taxon>
        <taxon>Embryophyta</taxon>
        <taxon>Tracheophyta</taxon>
        <taxon>Spermatophyta</taxon>
        <taxon>Magnoliopsida</taxon>
        <taxon>eudicotyledons</taxon>
        <taxon>Gunneridae</taxon>
        <taxon>Pentapetalae</taxon>
        <taxon>asterids</taxon>
        <taxon>lamiids</taxon>
        <taxon>Solanales</taxon>
        <taxon>Solanaceae</taxon>
        <taxon>Nicotianoideae</taxon>
        <taxon>Nicotianeae</taxon>
        <taxon>Nicotiana</taxon>
    </lineage>
</organism>
<evidence type="ECO:0000256" key="5">
    <source>
        <dbReference type="ARBA" id="ARBA00023274"/>
    </source>
</evidence>
<dbReference type="GO" id="GO:0003735">
    <property type="term" value="F:structural constituent of ribosome"/>
    <property type="evidence" value="ECO:0007669"/>
    <property type="project" value="InterPro"/>
</dbReference>
<comment type="similarity">
    <text evidence="2">Belongs to the eukaryotic ribosomal protein P1/P2 family.</text>
</comment>
<dbReference type="PANTHER" id="PTHR21141:SF88">
    <property type="entry name" value="60S ACIDIC RIBOSOMAL PROTEIN P2B-LIKE"/>
    <property type="match status" value="1"/>
</dbReference>
<feature type="region of interest" description="Disordered" evidence="6">
    <location>
        <begin position="90"/>
        <end position="114"/>
    </location>
</feature>
<name>A0A1J6IDY2_NICAT</name>
<dbReference type="GO" id="GO:0022625">
    <property type="term" value="C:cytosolic large ribosomal subunit"/>
    <property type="evidence" value="ECO:0007669"/>
    <property type="project" value="InterPro"/>
</dbReference>
<comment type="subunit">
    <text evidence="3">P1 and P2 exist as dimers at the large ribosomal subunit.</text>
</comment>
<dbReference type="HAMAP" id="MF_01478">
    <property type="entry name" value="Ribosomal_L12_arch"/>
    <property type="match status" value="1"/>
</dbReference>
<dbReference type="AlphaFoldDB" id="A0A1J6IDY2"/>
<evidence type="ECO:0000256" key="3">
    <source>
        <dbReference type="ARBA" id="ARBA00011266"/>
    </source>
</evidence>
<dbReference type="STRING" id="49451.A0A1J6IDY2"/>
<dbReference type="SMR" id="A0A1J6IDY2"/>
<gene>
    <name evidence="7" type="primary">RLA2_2</name>
    <name evidence="7" type="ORF">A4A49_36099</name>
</gene>
<keyword evidence="8" id="KW-1185">Reference proteome</keyword>
<evidence type="ECO:0000313" key="8">
    <source>
        <dbReference type="Proteomes" id="UP000187609"/>
    </source>
</evidence>
<evidence type="ECO:0000313" key="7">
    <source>
        <dbReference type="EMBL" id="OIS97154.1"/>
    </source>
</evidence>
<dbReference type="KEGG" id="nau:109235050"/>
<dbReference type="GO" id="GO:0002182">
    <property type="term" value="P:cytoplasmic translational elongation"/>
    <property type="evidence" value="ECO:0007669"/>
    <property type="project" value="InterPro"/>
</dbReference>
<evidence type="ECO:0000256" key="2">
    <source>
        <dbReference type="ARBA" id="ARBA00005436"/>
    </source>
</evidence>
<evidence type="ECO:0000256" key="1">
    <source>
        <dbReference type="ARBA" id="ARBA00003362"/>
    </source>
</evidence>
<dbReference type="Gramene" id="OIS97154">
    <property type="protein sequence ID" value="OIS97154"/>
    <property type="gene ID" value="A4A49_36099"/>
</dbReference>
<dbReference type="PANTHER" id="PTHR21141">
    <property type="entry name" value="60S ACIDIC RIBOSOMAL PROTEIN FAMILY MEMBER"/>
    <property type="match status" value="1"/>
</dbReference>
<dbReference type="Pfam" id="PF00428">
    <property type="entry name" value="Ribosomal_60s"/>
    <property type="match status" value="1"/>
</dbReference>
<dbReference type="EMBL" id="MJEQ01037193">
    <property type="protein sequence ID" value="OIS97154.1"/>
    <property type="molecule type" value="Genomic_DNA"/>
</dbReference>
<dbReference type="InterPro" id="IPR044076">
    <property type="entry name" value="Ribosomal_P2"/>
</dbReference>
<evidence type="ECO:0000256" key="6">
    <source>
        <dbReference type="SAM" id="MobiDB-lite"/>
    </source>
</evidence>